<feature type="region of interest" description="Disordered" evidence="1">
    <location>
        <begin position="1"/>
        <end position="103"/>
    </location>
</feature>
<protein>
    <submittedName>
        <fullName evidence="2">Nucleic-acid-binding protein</fullName>
    </submittedName>
</protein>
<dbReference type="PANTHER" id="PTHR33273">
    <property type="entry name" value="DOMAIN-CONTAINING PROTEIN, PUTATIVE-RELATED"/>
    <property type="match status" value="1"/>
</dbReference>
<gene>
    <name evidence="2" type="ORF">g.54321</name>
</gene>
<feature type="compositionally biased region" description="Basic residues" evidence="1">
    <location>
        <begin position="1"/>
        <end position="12"/>
    </location>
</feature>
<dbReference type="AlphaFoldDB" id="A0A2S2NI28"/>
<dbReference type="EMBL" id="GGMR01004190">
    <property type="protein sequence ID" value="MBY16809.1"/>
    <property type="molecule type" value="Transcribed_RNA"/>
</dbReference>
<dbReference type="PANTHER" id="PTHR33273:SF2">
    <property type="entry name" value="ENDONUCLEASE_EXONUCLEASE_PHOSPHATASE DOMAIN-CONTAINING PROTEIN"/>
    <property type="match status" value="1"/>
</dbReference>
<feature type="compositionally biased region" description="Polar residues" evidence="1">
    <location>
        <begin position="60"/>
        <end position="103"/>
    </location>
</feature>
<sequence>MGGRRAGSKRNRTPPLTVPKKIRNQTFSPTPPQRPEPPSPDPSDSESMSGDSYVSSDNSHTTTDISDAGPSLTTPFEPSSTLSSGRPNSINNSTKSADSSVVSTPKIPLPPPIIITASLWRQAAPLIFQNQDISPIGLTAKSSSDGKIYVKTSCATQFRLIQKVLLANKIEFHTFSLAADRQLKVVIKGIPTDISAEELENELIARNFDVQLIKRFGPVDKPMPICLVILSGNQAKNIYELSELFYLKITVESYKKSGPSQCHSCQKFGHGSKNCGNSPRCVKCAGSHSTNVCTKPRDQAPTCANCNGAHTANFRGCPSYTEIAKNLTPKPSTLNNPSSNKSTYPPLPQNHSTKPPPGNLTTQHIDYANATKNKPAIKTDKVINLLTELLSAISTTEDPKSIISITISSFLSLLKNSYE</sequence>
<proteinExistence type="predicted"/>
<organism evidence="2">
    <name type="scientific">Schizaphis graminum</name>
    <name type="common">Green bug aphid</name>
    <dbReference type="NCBI Taxonomy" id="13262"/>
    <lineage>
        <taxon>Eukaryota</taxon>
        <taxon>Metazoa</taxon>
        <taxon>Ecdysozoa</taxon>
        <taxon>Arthropoda</taxon>
        <taxon>Hexapoda</taxon>
        <taxon>Insecta</taxon>
        <taxon>Pterygota</taxon>
        <taxon>Neoptera</taxon>
        <taxon>Paraneoptera</taxon>
        <taxon>Hemiptera</taxon>
        <taxon>Sternorrhyncha</taxon>
        <taxon>Aphidomorpha</taxon>
        <taxon>Aphidoidea</taxon>
        <taxon>Aphididae</taxon>
        <taxon>Aphidini</taxon>
        <taxon>Schizaphis</taxon>
    </lineage>
</organism>
<accession>A0A2S2NI28</accession>
<feature type="compositionally biased region" description="Low complexity" evidence="1">
    <location>
        <begin position="45"/>
        <end position="59"/>
    </location>
</feature>
<name>A0A2S2NI28_SCHGA</name>
<feature type="compositionally biased region" description="Pro residues" evidence="1">
    <location>
        <begin position="29"/>
        <end position="41"/>
    </location>
</feature>
<evidence type="ECO:0000256" key="1">
    <source>
        <dbReference type="SAM" id="MobiDB-lite"/>
    </source>
</evidence>
<feature type="region of interest" description="Disordered" evidence="1">
    <location>
        <begin position="328"/>
        <end position="360"/>
    </location>
</feature>
<reference evidence="2" key="1">
    <citation type="submission" date="2018-04" db="EMBL/GenBank/DDBJ databases">
        <title>Transcriptome of Schizaphis graminum biotype I.</title>
        <authorList>
            <person name="Scully E.D."/>
            <person name="Geib S.M."/>
            <person name="Palmer N.A."/>
            <person name="Koch K."/>
            <person name="Bradshaw J."/>
            <person name="Heng-Moss T."/>
            <person name="Sarath G."/>
        </authorList>
    </citation>
    <scope>NUCLEOTIDE SEQUENCE</scope>
</reference>
<feature type="compositionally biased region" description="Polar residues" evidence="1">
    <location>
        <begin position="329"/>
        <end position="360"/>
    </location>
</feature>
<evidence type="ECO:0000313" key="2">
    <source>
        <dbReference type="EMBL" id="MBY16809.1"/>
    </source>
</evidence>